<protein>
    <submittedName>
        <fullName evidence="2">Tropomodulin</fullName>
    </submittedName>
</protein>
<dbReference type="Gene3D" id="3.40.395.10">
    <property type="entry name" value="Adenoviral Proteinase, Chain A"/>
    <property type="match status" value="1"/>
</dbReference>
<evidence type="ECO:0000313" key="1">
    <source>
        <dbReference type="Proteomes" id="UP000887565"/>
    </source>
</evidence>
<dbReference type="Proteomes" id="UP000887565">
    <property type="component" value="Unplaced"/>
</dbReference>
<keyword evidence="1" id="KW-1185">Reference proteome</keyword>
<sequence length="132" mass="14887">RSAHYDSLEDEVRLRIQFEGLILPAEEEEEEEDKDFLPLSDDQLDLVRRALSNPNAAAVLAKSTSGPITKKDLMTLKGLDWLNDEPTYQLNIDRLTSYSSLQCSALTFSSVRQSKIDRCVAQDSVQFAKKPP</sequence>
<evidence type="ECO:0000313" key="2">
    <source>
        <dbReference type="WBParaSite" id="nRc.2.0.1.t21316-RA"/>
    </source>
</evidence>
<reference evidence="2" key="1">
    <citation type="submission" date="2022-11" db="UniProtKB">
        <authorList>
            <consortium name="WormBaseParasite"/>
        </authorList>
    </citation>
    <scope>IDENTIFICATION</scope>
</reference>
<dbReference type="WBParaSite" id="nRc.2.0.1.t21316-RA">
    <property type="protein sequence ID" value="nRc.2.0.1.t21316-RA"/>
    <property type="gene ID" value="nRc.2.0.1.g21316"/>
</dbReference>
<accession>A0A915J4H1</accession>
<organism evidence="1 2">
    <name type="scientific">Romanomermis culicivorax</name>
    <name type="common">Nematode worm</name>
    <dbReference type="NCBI Taxonomy" id="13658"/>
    <lineage>
        <taxon>Eukaryota</taxon>
        <taxon>Metazoa</taxon>
        <taxon>Ecdysozoa</taxon>
        <taxon>Nematoda</taxon>
        <taxon>Enoplea</taxon>
        <taxon>Dorylaimia</taxon>
        <taxon>Mermithida</taxon>
        <taxon>Mermithoidea</taxon>
        <taxon>Mermithidae</taxon>
        <taxon>Romanomermis</taxon>
    </lineage>
</organism>
<name>A0A915J4H1_ROMCU</name>
<dbReference type="AlphaFoldDB" id="A0A915J4H1"/>
<proteinExistence type="predicted"/>